<dbReference type="PRINTS" id="PR00452">
    <property type="entry name" value="SH3DOMAIN"/>
</dbReference>
<dbReference type="InterPro" id="IPR036028">
    <property type="entry name" value="SH3-like_dom_sf"/>
</dbReference>
<keyword evidence="3" id="KW-0175">Coiled coil</keyword>
<comment type="caution">
    <text evidence="6">The sequence shown here is derived from an EMBL/GenBank/DDBJ whole genome shotgun (WGS) entry which is preliminary data.</text>
</comment>
<sequence length="238" mass="25019">MVSADRQQVIETNRSLRNIKNELEALLDKNVLSESAFDAIHALLPAEGTLGSSTTTAPLPTPVPQASHAPPSYAQSTGPSGPPPLPGRKEPPPAAPPAKPVLAHCIALYKYAAADARDVSFAKGDKVSVYEKMNADWWLGRNETTGQEGIFPRAYVEEQHNEKGGYPPPPGPQQNPYSGSVPPPMGIAGGYGGGHNQGEDDKPTKTEENTKKFGKKLGNAAIFGAGATLGSKIVGSIF</sequence>
<evidence type="ECO:0000259" key="5">
    <source>
        <dbReference type="PROSITE" id="PS50002"/>
    </source>
</evidence>
<dbReference type="SUPFAM" id="SSF50044">
    <property type="entry name" value="SH3-domain"/>
    <property type="match status" value="1"/>
</dbReference>
<evidence type="ECO:0000313" key="7">
    <source>
        <dbReference type="Proteomes" id="UP001172155"/>
    </source>
</evidence>
<dbReference type="AlphaFoldDB" id="A0AA40K8M1"/>
<keyword evidence="1 2" id="KW-0728">SH3 domain</keyword>
<dbReference type="EMBL" id="JAUKUD010000003">
    <property type="protein sequence ID" value="KAK0749402.1"/>
    <property type="molecule type" value="Genomic_DNA"/>
</dbReference>
<dbReference type="Gene3D" id="2.30.30.40">
    <property type="entry name" value="SH3 Domains"/>
    <property type="match status" value="1"/>
</dbReference>
<gene>
    <name evidence="6" type="ORF">B0T18DRAFT_406579</name>
</gene>
<evidence type="ECO:0000256" key="1">
    <source>
        <dbReference type="ARBA" id="ARBA00022443"/>
    </source>
</evidence>
<feature type="domain" description="SH3" evidence="5">
    <location>
        <begin position="100"/>
        <end position="161"/>
    </location>
</feature>
<dbReference type="PROSITE" id="PS50002">
    <property type="entry name" value="SH3"/>
    <property type="match status" value="1"/>
</dbReference>
<dbReference type="Proteomes" id="UP001172155">
    <property type="component" value="Unassembled WGS sequence"/>
</dbReference>
<dbReference type="Pfam" id="PF00018">
    <property type="entry name" value="SH3_1"/>
    <property type="match status" value="1"/>
</dbReference>
<organism evidence="6 7">
    <name type="scientific">Schizothecium vesticola</name>
    <dbReference type="NCBI Taxonomy" id="314040"/>
    <lineage>
        <taxon>Eukaryota</taxon>
        <taxon>Fungi</taxon>
        <taxon>Dikarya</taxon>
        <taxon>Ascomycota</taxon>
        <taxon>Pezizomycotina</taxon>
        <taxon>Sordariomycetes</taxon>
        <taxon>Sordariomycetidae</taxon>
        <taxon>Sordariales</taxon>
        <taxon>Schizotheciaceae</taxon>
        <taxon>Schizothecium</taxon>
    </lineage>
</organism>
<feature type="region of interest" description="Disordered" evidence="4">
    <location>
        <begin position="159"/>
        <end position="217"/>
    </location>
</feature>
<evidence type="ECO:0000256" key="2">
    <source>
        <dbReference type="PROSITE-ProRule" id="PRU00192"/>
    </source>
</evidence>
<keyword evidence="7" id="KW-1185">Reference proteome</keyword>
<feature type="compositionally biased region" description="Pro residues" evidence="4">
    <location>
        <begin position="80"/>
        <end position="98"/>
    </location>
</feature>
<accession>A0AA40K8M1</accession>
<feature type="compositionally biased region" description="Basic and acidic residues" evidence="4">
    <location>
        <begin position="197"/>
        <end position="211"/>
    </location>
</feature>
<evidence type="ECO:0000256" key="4">
    <source>
        <dbReference type="SAM" id="MobiDB-lite"/>
    </source>
</evidence>
<feature type="region of interest" description="Disordered" evidence="4">
    <location>
        <begin position="51"/>
        <end position="98"/>
    </location>
</feature>
<dbReference type="CDD" id="cd00174">
    <property type="entry name" value="SH3"/>
    <property type="match status" value="1"/>
</dbReference>
<feature type="compositionally biased region" description="Gly residues" evidence="4">
    <location>
        <begin position="187"/>
        <end position="196"/>
    </location>
</feature>
<reference evidence="6" key="1">
    <citation type="submission" date="2023-06" db="EMBL/GenBank/DDBJ databases">
        <title>Genome-scale phylogeny and comparative genomics of the fungal order Sordariales.</title>
        <authorList>
            <consortium name="Lawrence Berkeley National Laboratory"/>
            <person name="Hensen N."/>
            <person name="Bonometti L."/>
            <person name="Westerberg I."/>
            <person name="Brannstrom I.O."/>
            <person name="Guillou S."/>
            <person name="Cros-Aarteil S."/>
            <person name="Calhoun S."/>
            <person name="Haridas S."/>
            <person name="Kuo A."/>
            <person name="Mondo S."/>
            <person name="Pangilinan J."/>
            <person name="Riley R."/>
            <person name="LaButti K."/>
            <person name="Andreopoulos B."/>
            <person name="Lipzen A."/>
            <person name="Chen C."/>
            <person name="Yanf M."/>
            <person name="Daum C."/>
            <person name="Ng V."/>
            <person name="Clum A."/>
            <person name="Steindorff A."/>
            <person name="Ohm R."/>
            <person name="Martin F."/>
            <person name="Silar P."/>
            <person name="Natvig D."/>
            <person name="Lalanne C."/>
            <person name="Gautier V."/>
            <person name="Ament-velasquez S.L."/>
            <person name="Kruys A."/>
            <person name="Hutchinson M.I."/>
            <person name="Powell A.J."/>
            <person name="Barry K."/>
            <person name="Miller A.N."/>
            <person name="Grigoriev I.V."/>
            <person name="Debuchy R."/>
            <person name="Gladieux P."/>
            <person name="Thoren M.H."/>
            <person name="Johannesson H."/>
        </authorList>
    </citation>
    <scope>NUCLEOTIDE SEQUENCE</scope>
    <source>
        <strain evidence="6">SMH3187-1</strain>
    </source>
</reference>
<dbReference type="PANTHER" id="PTHR45929">
    <property type="entry name" value="JAK PATHWAY SIGNAL TRANSDUCTION ADAPTOR MOLECULE"/>
    <property type="match status" value="1"/>
</dbReference>
<dbReference type="InterPro" id="IPR001452">
    <property type="entry name" value="SH3_domain"/>
</dbReference>
<protein>
    <submittedName>
        <fullName evidence="6">SH3 domain-containing protein</fullName>
    </submittedName>
</protein>
<dbReference type="SMART" id="SM00326">
    <property type="entry name" value="SH3"/>
    <property type="match status" value="1"/>
</dbReference>
<feature type="coiled-coil region" evidence="3">
    <location>
        <begin position="9"/>
        <end position="36"/>
    </location>
</feature>
<name>A0AA40K8M1_9PEZI</name>
<dbReference type="InterPro" id="IPR050670">
    <property type="entry name" value="STAM"/>
</dbReference>
<evidence type="ECO:0000313" key="6">
    <source>
        <dbReference type="EMBL" id="KAK0749402.1"/>
    </source>
</evidence>
<dbReference type="PANTHER" id="PTHR45929:SF7">
    <property type="entry name" value="LAS SEVENTEEN-BINDING PROTEIN 1"/>
    <property type="match status" value="1"/>
</dbReference>
<evidence type="ECO:0000256" key="3">
    <source>
        <dbReference type="SAM" id="Coils"/>
    </source>
</evidence>
<proteinExistence type="predicted"/>